<proteinExistence type="inferred from homology"/>
<dbReference type="AlphaFoldDB" id="A0A9P0CFC7"/>
<evidence type="ECO:0000256" key="5">
    <source>
        <dbReference type="ARBA" id="ARBA00023180"/>
    </source>
</evidence>
<dbReference type="InterPro" id="IPR006047">
    <property type="entry name" value="GH13_cat_dom"/>
</dbReference>
<dbReference type="EMBL" id="OU963865">
    <property type="protein sequence ID" value="CAH0770169.1"/>
    <property type="molecule type" value="Genomic_DNA"/>
</dbReference>
<keyword evidence="8" id="KW-0732">Signal</keyword>
<evidence type="ECO:0000259" key="10">
    <source>
        <dbReference type="PROSITE" id="PS50405"/>
    </source>
</evidence>
<dbReference type="SUPFAM" id="SSF47616">
    <property type="entry name" value="GST C-terminal domain-like"/>
    <property type="match status" value="1"/>
</dbReference>
<gene>
    <name evidence="11" type="ORF">BEMITA_LOCUS7062</name>
</gene>
<dbReference type="PROSITE" id="PS50404">
    <property type="entry name" value="GST_NTER"/>
    <property type="match status" value="1"/>
</dbReference>
<feature type="domain" description="GST C-terminal" evidence="10">
    <location>
        <begin position="765"/>
        <end position="887"/>
    </location>
</feature>
<dbReference type="InterPro" id="IPR004046">
    <property type="entry name" value="GST_C"/>
</dbReference>
<dbReference type="FunFam" id="1.20.1050.10:FF:000007">
    <property type="entry name" value="Glutathione S-transferase 1-1"/>
    <property type="match status" value="1"/>
</dbReference>
<accession>A0A9P0CFC7</accession>
<dbReference type="SFLD" id="SFLDS00019">
    <property type="entry name" value="Glutathione_Transferase_(cytos"/>
    <property type="match status" value="1"/>
</dbReference>
<dbReference type="SFLD" id="SFLDG01153">
    <property type="entry name" value="Main.4:_Theta-like"/>
    <property type="match status" value="1"/>
</dbReference>
<dbReference type="EC" id="3.2.1.20" evidence="4"/>
<dbReference type="Pfam" id="PF00043">
    <property type="entry name" value="GST_C"/>
    <property type="match status" value="1"/>
</dbReference>
<dbReference type="Pfam" id="PF13417">
    <property type="entry name" value="GST_N_3"/>
    <property type="match status" value="1"/>
</dbReference>
<evidence type="ECO:0000256" key="1">
    <source>
        <dbReference type="ARBA" id="ARBA00001657"/>
    </source>
</evidence>
<dbReference type="Proteomes" id="UP001152759">
    <property type="component" value="Chromosome 4"/>
</dbReference>
<dbReference type="CDD" id="cd03177">
    <property type="entry name" value="GST_C_Delta_Epsilon"/>
    <property type="match status" value="1"/>
</dbReference>
<evidence type="ECO:0000259" key="9">
    <source>
        <dbReference type="PROSITE" id="PS50404"/>
    </source>
</evidence>
<dbReference type="InterPro" id="IPR017853">
    <property type="entry name" value="GH"/>
</dbReference>
<feature type="compositionally biased region" description="Low complexity" evidence="7">
    <location>
        <begin position="663"/>
        <end position="672"/>
    </location>
</feature>
<dbReference type="SMART" id="SM00642">
    <property type="entry name" value="Aamy"/>
    <property type="match status" value="1"/>
</dbReference>
<evidence type="ECO:0000256" key="6">
    <source>
        <dbReference type="ARBA" id="ARBA00023295"/>
    </source>
</evidence>
<keyword evidence="6" id="KW-0378">Hydrolase</keyword>
<evidence type="ECO:0000256" key="8">
    <source>
        <dbReference type="SAM" id="SignalP"/>
    </source>
</evidence>
<dbReference type="Gene3D" id="1.20.1050.10">
    <property type="match status" value="1"/>
</dbReference>
<reference evidence="11" key="1">
    <citation type="submission" date="2021-12" db="EMBL/GenBank/DDBJ databases">
        <authorList>
            <person name="King R."/>
        </authorList>
    </citation>
    <scope>NUCLEOTIDE SEQUENCE</scope>
</reference>
<dbReference type="FunFam" id="3.90.400.10:FF:000001">
    <property type="entry name" value="Maltase A3, isoform A"/>
    <property type="match status" value="1"/>
</dbReference>
<dbReference type="InterPro" id="IPR036282">
    <property type="entry name" value="Glutathione-S-Trfase_C_sf"/>
</dbReference>
<dbReference type="PROSITE" id="PS50405">
    <property type="entry name" value="GST_CTER"/>
    <property type="match status" value="1"/>
</dbReference>
<dbReference type="Pfam" id="PF00128">
    <property type="entry name" value="Alpha-amylase"/>
    <property type="match status" value="1"/>
</dbReference>
<dbReference type="PANTHER" id="PTHR10357">
    <property type="entry name" value="ALPHA-AMYLASE FAMILY MEMBER"/>
    <property type="match status" value="1"/>
</dbReference>
<dbReference type="SFLD" id="SFLDG00358">
    <property type="entry name" value="Main_(cytGST)"/>
    <property type="match status" value="1"/>
</dbReference>
<evidence type="ECO:0000313" key="12">
    <source>
        <dbReference type="Proteomes" id="UP001152759"/>
    </source>
</evidence>
<feature type="chain" id="PRO_5040178213" description="alpha-glucosidase" evidence="8">
    <location>
        <begin position="21"/>
        <end position="898"/>
    </location>
</feature>
<organism evidence="11 12">
    <name type="scientific">Bemisia tabaci</name>
    <name type="common">Sweetpotato whitefly</name>
    <name type="synonym">Aleurodes tabaci</name>
    <dbReference type="NCBI Taxonomy" id="7038"/>
    <lineage>
        <taxon>Eukaryota</taxon>
        <taxon>Metazoa</taxon>
        <taxon>Ecdysozoa</taxon>
        <taxon>Arthropoda</taxon>
        <taxon>Hexapoda</taxon>
        <taxon>Insecta</taxon>
        <taxon>Pterygota</taxon>
        <taxon>Neoptera</taxon>
        <taxon>Paraneoptera</taxon>
        <taxon>Hemiptera</taxon>
        <taxon>Sternorrhyncha</taxon>
        <taxon>Aleyrodoidea</taxon>
        <taxon>Aleyrodidae</taxon>
        <taxon>Aleyrodinae</taxon>
        <taxon>Bemisia</taxon>
    </lineage>
</organism>
<dbReference type="InterPro" id="IPR040079">
    <property type="entry name" value="Glutathione_S-Trfase"/>
</dbReference>
<comment type="similarity">
    <text evidence="2">Belongs to the glycosyl hydrolase 13 family.</text>
</comment>
<dbReference type="InterPro" id="IPR004045">
    <property type="entry name" value="Glutathione_S-Trfase_N"/>
</dbReference>
<dbReference type="SUPFAM" id="SSF51445">
    <property type="entry name" value="(Trans)glycosidases"/>
    <property type="match status" value="1"/>
</dbReference>
<sequence length="898" mass="101557">MVCRGLAAVVLLALASGALAGKWWENAVIYQIYTPSFYDYNGDGIGDLRGIEEKGDYLAGLGIEAVWLSPFYKSPGVDNGYDVSDFRNIETKYGTMADFENMLKTLRKKYGIEIIIDFILNHTSDQHEWFKKSVKKEGVYKDYYIWKDPKGYVGGKPVPPNEWKTSPMFGGTSSWEWNEDRKQFYYHAYHKEQPDLNLRNSDVIREFTDLFHFWLGKGVKGFRVGAVSYMFEDENMREESYYGQHTQSQAESYDLIEDIRAFLDEYGEKNNVDVLLMTEANGKPDMVFKYYGTSGSPGAHIPFNFLLLTHLRQDTNAHGLNDTVAGYLGSLTLSQMPNWVSGNHDMVRIPSRVGSDTAVDIVNMLNILLPGSSTVYYGDEIGMDSYWNMDKSGLTKILQEDYRTPHRTPFQWSNEKNAGFTTNDSPWLPVHPDYYRVNVATQNKTPRKSGETTHLRNFKKLVELKKLNLALRKGKVSTYVLDEYVFAFVRVHGKAMCLVIVNLSQSQSKPINLLNNIPVARRAKLVDIEVKSVNMPRDLTKTQLFPGDFTMPPKSGLVLSFRLSASSEVSEDKDPSESSGEPSSVNEDPTQSLVTRMIPFPPPGPPPFMPWMSGPPMFGPMGMPWPPPPPPPFMMPFGGPPRGGRGAQRRPQGPQGPRPQGPRPQNQQRPNGQNTKKPVDLYHNLISAPSRGVRLAAKLLGLDLNLKSVDLAKQEQMQPSFLKMNPQHTVPTMDDNGFYLYESRAIITYLANKYGKNKNYLYPKDPERRAVIDQRLYFDMGTLFQRFLDYWMPYMFAGAPLDEAKLKKLEEAFGFFDDMLKGSVYAAGDRITVADAALAASVSTIEAVGVIDVDNYPNVSRWYRNVQNALPDYENTNQKGALAFNEFANAMISKWKNA</sequence>
<comment type="subunit">
    <text evidence="3">Homodimer.</text>
</comment>
<dbReference type="Gene3D" id="3.40.30.10">
    <property type="entry name" value="Glutaredoxin"/>
    <property type="match status" value="1"/>
</dbReference>
<evidence type="ECO:0000256" key="4">
    <source>
        <dbReference type="ARBA" id="ARBA00012741"/>
    </source>
</evidence>
<evidence type="ECO:0000256" key="2">
    <source>
        <dbReference type="ARBA" id="ARBA00008061"/>
    </source>
</evidence>
<feature type="domain" description="GST N-terminal" evidence="9">
    <location>
        <begin position="677"/>
        <end position="758"/>
    </location>
</feature>
<comment type="catalytic activity">
    <reaction evidence="1">
        <text>Hydrolysis of terminal, non-reducing (1-&gt;4)-linked alpha-D-glucose residues with release of alpha-D-glucose.</text>
        <dbReference type="EC" id="3.2.1.20"/>
    </reaction>
</comment>
<dbReference type="FunFam" id="3.40.30.10:FF:000034">
    <property type="entry name" value="glutathione S-transferase 1"/>
    <property type="match status" value="1"/>
</dbReference>
<dbReference type="Gene3D" id="3.20.20.80">
    <property type="entry name" value="Glycosidases"/>
    <property type="match status" value="1"/>
</dbReference>
<feature type="region of interest" description="Disordered" evidence="7">
    <location>
        <begin position="568"/>
        <end position="589"/>
    </location>
</feature>
<dbReference type="SUPFAM" id="SSF52833">
    <property type="entry name" value="Thioredoxin-like"/>
    <property type="match status" value="1"/>
</dbReference>
<name>A0A9P0CFC7_BEMTA</name>
<evidence type="ECO:0000313" key="11">
    <source>
        <dbReference type="EMBL" id="CAH0770169.1"/>
    </source>
</evidence>
<feature type="compositionally biased region" description="Polar residues" evidence="7">
    <location>
        <begin position="577"/>
        <end position="589"/>
    </location>
</feature>
<evidence type="ECO:0000256" key="3">
    <source>
        <dbReference type="ARBA" id="ARBA00011738"/>
    </source>
</evidence>
<keyword evidence="12" id="KW-1185">Reference proteome</keyword>
<dbReference type="PANTHER" id="PTHR10357:SF179">
    <property type="entry name" value="NEUTRAL AND BASIC AMINO ACID TRANSPORT PROTEIN RBAT"/>
    <property type="match status" value="1"/>
</dbReference>
<dbReference type="Gene3D" id="3.90.400.10">
    <property type="entry name" value="Oligo-1,6-glucosidase, Domain 2"/>
    <property type="match status" value="1"/>
</dbReference>
<dbReference type="CDD" id="cd03045">
    <property type="entry name" value="GST_N_Delta_Epsilon"/>
    <property type="match status" value="1"/>
</dbReference>
<dbReference type="InterPro" id="IPR045857">
    <property type="entry name" value="O16G_dom_2"/>
</dbReference>
<dbReference type="GO" id="GO:0004558">
    <property type="term" value="F:alpha-1,4-glucosidase activity"/>
    <property type="evidence" value="ECO:0007669"/>
    <property type="project" value="UniProtKB-EC"/>
</dbReference>
<keyword evidence="6" id="KW-0326">Glycosidase</keyword>
<feature type="region of interest" description="Disordered" evidence="7">
    <location>
        <begin position="631"/>
        <end position="678"/>
    </location>
</feature>
<evidence type="ECO:0000256" key="7">
    <source>
        <dbReference type="SAM" id="MobiDB-lite"/>
    </source>
</evidence>
<dbReference type="GO" id="GO:0005975">
    <property type="term" value="P:carbohydrate metabolic process"/>
    <property type="evidence" value="ECO:0007669"/>
    <property type="project" value="InterPro"/>
</dbReference>
<feature type="signal peptide" evidence="8">
    <location>
        <begin position="1"/>
        <end position="20"/>
    </location>
</feature>
<dbReference type="InterPro" id="IPR036249">
    <property type="entry name" value="Thioredoxin-like_sf"/>
</dbReference>
<keyword evidence="5" id="KW-0325">Glycoprotein</keyword>
<protein>
    <recommendedName>
        <fullName evidence="4">alpha-glucosidase</fullName>
        <ecNumber evidence="4">3.2.1.20</ecNumber>
    </recommendedName>
</protein>
<dbReference type="InterPro" id="IPR010987">
    <property type="entry name" value="Glutathione-S-Trfase_C-like"/>
</dbReference>